<comment type="catalytic activity">
    <reaction evidence="6">
        <text>adenosine(37) in tRNA1(Val) + S-adenosyl-L-methionine = N(6)-methyladenosine(37) in tRNA1(Val) + S-adenosyl-L-homocysteine + H(+)</text>
        <dbReference type="Rhea" id="RHEA:43160"/>
        <dbReference type="Rhea" id="RHEA-COMP:10369"/>
        <dbReference type="Rhea" id="RHEA-COMP:10370"/>
        <dbReference type="ChEBI" id="CHEBI:15378"/>
        <dbReference type="ChEBI" id="CHEBI:57856"/>
        <dbReference type="ChEBI" id="CHEBI:59789"/>
        <dbReference type="ChEBI" id="CHEBI:74411"/>
        <dbReference type="ChEBI" id="CHEBI:74449"/>
        <dbReference type="EC" id="2.1.1.223"/>
    </reaction>
</comment>
<dbReference type="PROSITE" id="PS00092">
    <property type="entry name" value="N6_MTASE"/>
    <property type="match status" value="1"/>
</dbReference>
<dbReference type="PANTHER" id="PTHR47739:SF1">
    <property type="entry name" value="TRNA1(VAL) (ADENINE(37)-N6)-METHYLTRANSFERASE"/>
    <property type="match status" value="1"/>
</dbReference>
<dbReference type="Pfam" id="PF05175">
    <property type="entry name" value="MTS"/>
    <property type="match status" value="1"/>
</dbReference>
<evidence type="ECO:0000256" key="6">
    <source>
        <dbReference type="HAMAP-Rule" id="MF_01872"/>
    </source>
</evidence>
<evidence type="ECO:0000259" key="7">
    <source>
        <dbReference type="Pfam" id="PF05175"/>
    </source>
</evidence>
<keyword evidence="9" id="KW-1185">Reference proteome</keyword>
<evidence type="ECO:0000256" key="5">
    <source>
        <dbReference type="ARBA" id="ARBA00022694"/>
    </source>
</evidence>
<dbReference type="InterPro" id="IPR029063">
    <property type="entry name" value="SAM-dependent_MTases_sf"/>
</dbReference>
<comment type="subcellular location">
    <subcellularLocation>
        <location evidence="6">Cytoplasm</location>
    </subcellularLocation>
</comment>
<accession>G2D941</accession>
<dbReference type="PATRIC" id="fig|1048808.3.peg.65"/>
<dbReference type="GO" id="GO:0003676">
    <property type="term" value="F:nucleic acid binding"/>
    <property type="evidence" value="ECO:0007669"/>
    <property type="project" value="InterPro"/>
</dbReference>
<evidence type="ECO:0000256" key="3">
    <source>
        <dbReference type="ARBA" id="ARBA00022679"/>
    </source>
</evidence>
<keyword evidence="3 6" id="KW-0808">Transferase</keyword>
<reference evidence="8" key="1">
    <citation type="journal article" date="2011" name="ISME J.">
        <title>The endosymbionts of the deep-sea tubeworms Riftia pachyptila and Tevnia jerichonana share an identical physiology as revealed by proteogenomic analyses.</title>
        <authorList>
            <person name="Gardebrecht A."/>
            <person name="Markert S."/>
            <person name="Felbeck H."/>
            <person name="Thuermer A."/>
            <person name="Albrecht D."/>
            <person name="Wollherr A."/>
            <person name="Kabisch J."/>
            <person name="Lehmann R."/>
            <person name="Daniel R."/>
            <person name="Liesegang H."/>
            <person name="Hecker M."/>
            <person name="Sievert S.M."/>
            <person name="Schweder T."/>
        </authorList>
    </citation>
    <scope>NUCLEOTIDE SEQUENCE [LARGE SCALE GENOMIC DNA]</scope>
</reference>
<keyword evidence="1 6" id="KW-0963">Cytoplasm</keyword>
<sequence length="278" mass="30728">MWCAHQRRWANAWQSCSANQPLPPGRPAAVVRLPIMSTFQFQQFSVAQAHSAMKVCTDATLFGAMAPVQKDDRVLDIGAGTGLLSLMLAQLGAGSVTGVELTKEAFDECRDNFRNSPWAGRLQAVHQDIREFAAGNPTRYDLIISNPPFFTDHTRTADPLRATARHTDQLPYQQLLAIAAELIDAQGRLYLLLPSHAVAAIIKQAACHQLYLVGRTDLRGHAYKQAKVSALLFSHTASPYVARLLTIYRAERDYSAASSAYLSPFLLRFAQANFKIED</sequence>
<evidence type="ECO:0000256" key="4">
    <source>
        <dbReference type="ARBA" id="ARBA00022691"/>
    </source>
</evidence>
<dbReference type="Gene3D" id="3.40.50.150">
    <property type="entry name" value="Vaccinia Virus protein VP39"/>
    <property type="match status" value="1"/>
</dbReference>
<comment type="caution">
    <text evidence="8">The sequence shown here is derived from an EMBL/GenBank/DDBJ whole genome shotgun (WGS) entry which is preliminary data.</text>
</comment>
<dbReference type="EC" id="2.1.1.223" evidence="6"/>
<dbReference type="InterPro" id="IPR022882">
    <property type="entry name" value="tRNA_adenine-N6_MeTrfase"/>
</dbReference>
<dbReference type="GO" id="GO:0032259">
    <property type="term" value="P:methylation"/>
    <property type="evidence" value="ECO:0007669"/>
    <property type="project" value="UniProtKB-KW"/>
</dbReference>
<proteinExistence type="inferred from homology"/>
<dbReference type="AlphaFoldDB" id="G2D941"/>
<evidence type="ECO:0000256" key="2">
    <source>
        <dbReference type="ARBA" id="ARBA00022603"/>
    </source>
</evidence>
<organism evidence="8 9">
    <name type="scientific">endosymbiont of Riftia pachyptila</name>
    <name type="common">vent Ph05</name>
    <dbReference type="NCBI Taxonomy" id="1048808"/>
    <lineage>
        <taxon>Bacteria</taxon>
        <taxon>Pseudomonadati</taxon>
        <taxon>Pseudomonadota</taxon>
        <taxon>Gammaproteobacteria</taxon>
        <taxon>sulfur-oxidizing symbionts</taxon>
    </lineage>
</organism>
<dbReference type="GO" id="GO:0005737">
    <property type="term" value="C:cytoplasm"/>
    <property type="evidence" value="ECO:0007669"/>
    <property type="project" value="UniProtKB-SubCell"/>
</dbReference>
<dbReference type="PANTHER" id="PTHR47739">
    <property type="entry name" value="TRNA1(VAL) (ADENINE(37)-N6)-METHYLTRANSFERASE"/>
    <property type="match status" value="1"/>
</dbReference>
<dbReference type="HAMAP" id="MF_01872">
    <property type="entry name" value="tRNA_methyltr_YfiC"/>
    <property type="match status" value="1"/>
</dbReference>
<dbReference type="InterPro" id="IPR002052">
    <property type="entry name" value="DNA_methylase_N6_adenine_CS"/>
</dbReference>
<keyword evidence="4 6" id="KW-0949">S-adenosyl-L-methionine</keyword>
<dbReference type="GO" id="GO:0008033">
    <property type="term" value="P:tRNA processing"/>
    <property type="evidence" value="ECO:0007669"/>
    <property type="project" value="UniProtKB-UniRule"/>
</dbReference>
<name>G2D941_9GAMM</name>
<dbReference type="GO" id="GO:0016430">
    <property type="term" value="F:tRNA (adenine-N6)-methyltransferase activity"/>
    <property type="evidence" value="ECO:0007669"/>
    <property type="project" value="UniProtKB-UniRule"/>
</dbReference>
<evidence type="ECO:0000256" key="1">
    <source>
        <dbReference type="ARBA" id="ARBA00022490"/>
    </source>
</evidence>
<dbReference type="EMBL" id="AFOC01000001">
    <property type="protein sequence ID" value="EGV52908.1"/>
    <property type="molecule type" value="Genomic_DNA"/>
</dbReference>
<dbReference type="InterPro" id="IPR007848">
    <property type="entry name" value="Small_mtfrase_dom"/>
</dbReference>
<gene>
    <name evidence="8" type="ORF">Rifp1Sym_aa00660</name>
</gene>
<protein>
    <recommendedName>
        <fullName evidence="6">tRNA1(Val) (adenine(37)-N6)-methyltransferase</fullName>
        <ecNumber evidence="6">2.1.1.223</ecNumber>
    </recommendedName>
    <alternativeName>
        <fullName evidence="6">tRNA m6A37 methyltransferase</fullName>
    </alternativeName>
</protein>
<dbReference type="SUPFAM" id="SSF53335">
    <property type="entry name" value="S-adenosyl-L-methionine-dependent methyltransferases"/>
    <property type="match status" value="1"/>
</dbReference>
<dbReference type="Proteomes" id="UP000004491">
    <property type="component" value="Unassembled WGS sequence"/>
</dbReference>
<evidence type="ECO:0000313" key="9">
    <source>
        <dbReference type="Proteomes" id="UP000004491"/>
    </source>
</evidence>
<keyword evidence="5 6" id="KW-0819">tRNA processing</keyword>
<keyword evidence="2 6" id="KW-0489">Methyltransferase</keyword>
<evidence type="ECO:0000313" key="8">
    <source>
        <dbReference type="EMBL" id="EGV52908.1"/>
    </source>
</evidence>
<comment type="function">
    <text evidence="6">Specifically methylates the adenine in position 37 of tRNA(1)(Val) (anticodon cmo5UAC).</text>
</comment>
<feature type="domain" description="Methyltransferase small" evidence="7">
    <location>
        <begin position="61"/>
        <end position="157"/>
    </location>
</feature>
<comment type="similarity">
    <text evidence="6">Belongs to the methyltransferase superfamily. tRNA (adenine-N(6)-)-methyltransferase family.</text>
</comment>
<dbReference type="CDD" id="cd02440">
    <property type="entry name" value="AdoMet_MTases"/>
    <property type="match status" value="1"/>
</dbReference>
<dbReference type="InterPro" id="IPR050210">
    <property type="entry name" value="tRNA_Adenine-N(6)_MTase"/>
</dbReference>